<dbReference type="InterPro" id="IPR013783">
    <property type="entry name" value="Ig-like_fold"/>
</dbReference>
<feature type="domain" description="Cep192-like" evidence="1">
    <location>
        <begin position="271"/>
        <end position="353"/>
    </location>
</feature>
<dbReference type="PANTHER" id="PTHR23053:SF0">
    <property type="entry name" value="HYDROCEPHALUS-INDUCING PROTEIN HOMOLOG"/>
    <property type="match status" value="1"/>
</dbReference>
<reference evidence="2 3" key="1">
    <citation type="journal article" date="2022" name="Front. Cell. Infect. Microbiol.">
        <title>The Genomes of Two Strains of Taenia crassiceps the Animal Model for the Study of Human Cysticercosis.</title>
        <authorList>
            <person name="Bobes R.J."/>
            <person name="Estrada K."/>
            <person name="Rios-Valencia D.G."/>
            <person name="Calderon-Gallegos A."/>
            <person name="de la Torre P."/>
            <person name="Carrero J.C."/>
            <person name="Sanchez-Flores A."/>
            <person name="Laclette J.P."/>
        </authorList>
    </citation>
    <scope>NUCLEOTIDE SEQUENCE [LARGE SCALE GENOMIC DNA]</scope>
    <source>
        <strain evidence="2">WFUcys</strain>
    </source>
</reference>
<sequence length="925" mass="102581">MKVIQSKLQRRSSGNSLWVRAHYRVTPSPFSVRPSHGVICAANEARLLVTFTPRDVSHQQGLLIFVCEKGFGVTKIVKIQNISTIPFSITFETGTHLAVSPSQVRLNKMDVIEVEITYFASEVNAGDSCVYINMETVGKIFEISVAVRCCVPSIQIQCPRIELDSCFFNHPREFSVPLVNPSDLPANYFIQPIKNTNIQLTLTSPEGLLPPEKVTFVPLQVIAKVTGVVSLNLAFAINGADYNPLVVEVVCHCVGPVLLINTEKVHFGRIEALTPIQHTIPLSNESPIPAHLTSIRVQKSIAFRVSPPELSIPPFGRAEIEVTACANDVDVEIFGLLEICVENVETPSYTIQLLAIGVGSTITIEPEIPLNLPLGQQFESLPQARVFAVKNCGRRQQRLVWTVENLLCIQKVECNRKSKKPDYKILLDPPKFELKPFQGLNFSVKVTSTRSMEIKFTLKCYTVIGNAGHKRLIRECTVSAEFIKPMIGINPNPVNFFLLKELTLSGKGGRSICIGFAPPLAKYGSTSFVVDTHLSISFLKHPLKITIPVHSEIHFPSLRLENDSLDFGSVENGRKVAKSVILLNSSPIEVNYQWKLIHGSLKDNKREPSRLPTRSKSQELCSAPATSLVHSSSVARIDDLHITDVFTITPETGRIPAGKSVSACFEFHAPSDVSARCVAICEVSDGLDYTVNLKGECSIPDCYIRTNKVSFGEIQFSEEAVELFYIYNAGKVSSTFHFTWDRNDVNLQILPMEGEVPGKGLTEIAMCVEVPQPKEFTVFAKVCLDGKHSEQIRIHGKACFPHVVLNSGIRKYDSLCKTEMNFIASLLATEHSNLPLTLPPYEVDFCNIIRGEVKERKLTFAQVCHDFAYQLHIEKMSRKVLAEKGVVVQIGVEISITFDTFNSETGHITLEIPLKACHSTDTNDS</sequence>
<dbReference type="InterPro" id="IPR054089">
    <property type="entry name" value="Cep192-like_D3"/>
</dbReference>
<proteinExistence type="predicted"/>
<accession>A0ABR4QQ09</accession>
<comment type="caution">
    <text evidence="2">The sequence shown here is derived from an EMBL/GenBank/DDBJ whole genome shotgun (WGS) entry which is preliminary data.</text>
</comment>
<name>A0ABR4QQ09_9CEST</name>
<protein>
    <submittedName>
        <fullName evidence="2">Hydrocephalus-inducing protein</fullName>
    </submittedName>
</protein>
<dbReference type="EMBL" id="JAKROA010000001">
    <property type="protein sequence ID" value="KAL5111475.1"/>
    <property type="molecule type" value="Genomic_DNA"/>
</dbReference>
<dbReference type="PANTHER" id="PTHR23053">
    <property type="entry name" value="DLEC1 DELETED IN LUNG AND ESOPHAGEAL CANCER 1"/>
    <property type="match status" value="1"/>
</dbReference>
<dbReference type="InterPro" id="IPR033305">
    <property type="entry name" value="Hydin-like"/>
</dbReference>
<dbReference type="Proteomes" id="UP001651158">
    <property type="component" value="Unassembled WGS sequence"/>
</dbReference>
<evidence type="ECO:0000313" key="2">
    <source>
        <dbReference type="EMBL" id="KAL5111475.1"/>
    </source>
</evidence>
<gene>
    <name evidence="2" type="ORF">TcWFU_001894</name>
</gene>
<organism evidence="2 3">
    <name type="scientific">Taenia crassiceps</name>
    <dbReference type="NCBI Taxonomy" id="6207"/>
    <lineage>
        <taxon>Eukaryota</taxon>
        <taxon>Metazoa</taxon>
        <taxon>Spiralia</taxon>
        <taxon>Lophotrochozoa</taxon>
        <taxon>Platyhelminthes</taxon>
        <taxon>Cestoda</taxon>
        <taxon>Eucestoda</taxon>
        <taxon>Cyclophyllidea</taxon>
        <taxon>Taeniidae</taxon>
        <taxon>Taenia</taxon>
    </lineage>
</organism>
<evidence type="ECO:0000313" key="3">
    <source>
        <dbReference type="Proteomes" id="UP001651158"/>
    </source>
</evidence>
<keyword evidence="3" id="KW-1185">Reference proteome</keyword>
<evidence type="ECO:0000259" key="1">
    <source>
        <dbReference type="Pfam" id="PF22067"/>
    </source>
</evidence>
<dbReference type="Gene3D" id="2.60.40.10">
    <property type="entry name" value="Immunoglobulins"/>
    <property type="match status" value="4"/>
</dbReference>
<dbReference type="Pfam" id="PF22067">
    <property type="entry name" value="Cep192_D3"/>
    <property type="match status" value="1"/>
</dbReference>